<dbReference type="EMBL" id="BART01001529">
    <property type="protein sequence ID" value="GAG70469.1"/>
    <property type="molecule type" value="Genomic_DNA"/>
</dbReference>
<dbReference type="PANTHER" id="PTHR10937">
    <property type="entry name" value="GLUCOSAMINE--FRUCTOSE-6-PHOSPHATE AMINOTRANSFERASE, ISOMERIZING"/>
    <property type="match status" value="1"/>
</dbReference>
<dbReference type="PANTHER" id="PTHR10937:SF4">
    <property type="entry name" value="GLUCOSAMINE-6-PHOSPHATE DEAMINASE"/>
    <property type="match status" value="1"/>
</dbReference>
<dbReference type="InterPro" id="IPR046348">
    <property type="entry name" value="SIS_dom_sf"/>
</dbReference>
<proteinExistence type="predicted"/>
<sequence length="258" mass="29355">MHNYFTFKEIQEQPELLKKVLNKEKEIKKILPLTDRERVAFIGCGSSYYLPMAVAYHVRRKMNIPAYAFTGFGTFRYPNTRFEKNKDYFIIAISRSGESSETVSALESLKDKTHFKTASVTCEAGSTITKLSDTSLILEFVNEKSIVMTQSTTSMILSLQIAMEDKGLEVIPELLKEVFDNASDSFDILNLNAFEHFIYLGYDEYLGIANEGALKIREMALSNSETYETLEYRHGPKSLATKGSLIFFLPSSESFKEE</sequence>
<evidence type="ECO:0000313" key="3">
    <source>
        <dbReference type="EMBL" id="GAG70469.1"/>
    </source>
</evidence>
<name>X0ZM96_9ZZZZ</name>
<organism evidence="3">
    <name type="scientific">marine sediment metagenome</name>
    <dbReference type="NCBI Taxonomy" id="412755"/>
    <lineage>
        <taxon>unclassified sequences</taxon>
        <taxon>metagenomes</taxon>
        <taxon>ecological metagenomes</taxon>
    </lineage>
</organism>
<dbReference type="AlphaFoldDB" id="X0ZM96"/>
<dbReference type="Pfam" id="PF01380">
    <property type="entry name" value="SIS"/>
    <property type="match status" value="1"/>
</dbReference>
<evidence type="ECO:0000256" key="1">
    <source>
        <dbReference type="ARBA" id="ARBA00022737"/>
    </source>
</evidence>
<dbReference type="SUPFAM" id="SSF53697">
    <property type="entry name" value="SIS domain"/>
    <property type="match status" value="1"/>
</dbReference>
<comment type="caution">
    <text evidence="3">The sequence shown here is derived from an EMBL/GenBank/DDBJ whole genome shotgun (WGS) entry which is preliminary data.</text>
</comment>
<protein>
    <recommendedName>
        <fullName evidence="2">SIS domain-containing protein</fullName>
    </recommendedName>
</protein>
<dbReference type="PROSITE" id="PS51464">
    <property type="entry name" value="SIS"/>
    <property type="match status" value="1"/>
</dbReference>
<keyword evidence="1" id="KW-0677">Repeat</keyword>
<dbReference type="InterPro" id="IPR001347">
    <property type="entry name" value="SIS_dom"/>
</dbReference>
<dbReference type="CDD" id="cd05008">
    <property type="entry name" value="SIS_GlmS_GlmD_1"/>
    <property type="match status" value="1"/>
</dbReference>
<dbReference type="Gene3D" id="3.40.50.10490">
    <property type="entry name" value="Glucose-6-phosphate isomerase like protein, domain 1"/>
    <property type="match status" value="2"/>
</dbReference>
<dbReference type="GO" id="GO:0097367">
    <property type="term" value="F:carbohydrate derivative binding"/>
    <property type="evidence" value="ECO:0007669"/>
    <property type="project" value="InterPro"/>
</dbReference>
<dbReference type="InterPro" id="IPR035466">
    <property type="entry name" value="GlmS/AgaS_SIS"/>
</dbReference>
<dbReference type="GO" id="GO:1901135">
    <property type="term" value="P:carbohydrate derivative metabolic process"/>
    <property type="evidence" value="ECO:0007669"/>
    <property type="project" value="InterPro"/>
</dbReference>
<feature type="non-terminal residue" evidence="3">
    <location>
        <position position="258"/>
    </location>
</feature>
<reference evidence="3" key="1">
    <citation type="journal article" date="2014" name="Front. Microbiol.">
        <title>High frequency of phylogenetically diverse reductive dehalogenase-homologous genes in deep subseafloor sedimentary metagenomes.</title>
        <authorList>
            <person name="Kawai M."/>
            <person name="Futagami T."/>
            <person name="Toyoda A."/>
            <person name="Takaki Y."/>
            <person name="Nishi S."/>
            <person name="Hori S."/>
            <person name="Arai W."/>
            <person name="Tsubouchi T."/>
            <person name="Morono Y."/>
            <person name="Uchiyama I."/>
            <person name="Ito T."/>
            <person name="Fujiyama A."/>
            <person name="Inagaki F."/>
            <person name="Takami H."/>
        </authorList>
    </citation>
    <scope>NUCLEOTIDE SEQUENCE</scope>
    <source>
        <strain evidence="3">Expedition CK06-06</strain>
    </source>
</reference>
<evidence type="ECO:0000259" key="2">
    <source>
        <dbReference type="PROSITE" id="PS51464"/>
    </source>
</evidence>
<gene>
    <name evidence="3" type="ORF">S01H4_05318</name>
</gene>
<feature type="domain" description="SIS" evidence="2">
    <location>
        <begin position="23"/>
        <end position="167"/>
    </location>
</feature>
<accession>X0ZM96</accession>